<dbReference type="EMBL" id="JAOAOG010000242">
    <property type="protein sequence ID" value="KAJ6236748.1"/>
    <property type="molecule type" value="Genomic_DNA"/>
</dbReference>
<dbReference type="InterPro" id="IPR000225">
    <property type="entry name" value="Armadillo"/>
</dbReference>
<comment type="caution">
    <text evidence="4">The sequence shown here is derived from an EMBL/GenBank/DDBJ whole genome shotgun (WGS) entry which is preliminary data.</text>
</comment>
<evidence type="ECO:0000313" key="4">
    <source>
        <dbReference type="EMBL" id="KAJ6236748.1"/>
    </source>
</evidence>
<proteinExistence type="inferred from homology"/>
<evidence type="ECO:0000256" key="3">
    <source>
        <dbReference type="ARBA" id="ARBA00022927"/>
    </source>
</evidence>
<sequence>MTEYSLKLKQRKKNFKKKTNREDSIQKRTKTLFTNSSNKREQLLLQKRKTWLQNKILVNEQNFSVFEIQKLVQEIFEGNQNQKINSLKMIKTLCLKIKPPYKQLFSNGIDIALSFILKNSQHEYILIEALYVLNHLTIGNIEQTELLYQSNIIEVLIQLISNNKNPEIIKSSLLCLGNILSDSTKYCKDFLKKKHLNIVMKLFFTNISMEIIQAGVWVLLNICPIIPESNKFDITSLLRIFNVLLGSSNEKIFKDSCFGIKKLARSSKIVNYLFEEGTISTILSTVKGQTLSSQMRHYLLLALGQIIKIASFDQLLLLMKLQIFQNLHHLFLFHFDSIFGEALIKIMVLFCKRGNIFIQTILHSELITILFVKLKEKKTILNYGMKLQLIKLFNFWYSKTDLINALLLSKQGAIFFLSQSLLKNDEIDLLLPTLICVLKIIKYKNQQLNNLLENNGIFQLVEKNIQHPNNDIQTIAINIINKWKKVEKNFEKTNEIELETLDYF</sequence>
<dbReference type="SMART" id="SM00185">
    <property type="entry name" value="ARM"/>
    <property type="match status" value="3"/>
</dbReference>
<gene>
    <name evidence="4" type="ORF">M0813_27493</name>
</gene>
<dbReference type="Gene3D" id="1.25.10.10">
    <property type="entry name" value="Leucine-rich Repeat Variant"/>
    <property type="match status" value="1"/>
</dbReference>
<evidence type="ECO:0000256" key="1">
    <source>
        <dbReference type="ARBA" id="ARBA00010394"/>
    </source>
</evidence>
<comment type="similarity">
    <text evidence="1">Belongs to the importin alpha family.</text>
</comment>
<dbReference type="InterPro" id="IPR016024">
    <property type="entry name" value="ARM-type_fold"/>
</dbReference>
<protein>
    <submittedName>
        <fullName evidence="4">Importin subunit alpha-7</fullName>
    </submittedName>
</protein>
<keyword evidence="3" id="KW-0653">Protein transport</keyword>
<organism evidence="4 5">
    <name type="scientific">Anaeramoeba flamelloides</name>
    <dbReference type="NCBI Taxonomy" id="1746091"/>
    <lineage>
        <taxon>Eukaryota</taxon>
        <taxon>Metamonada</taxon>
        <taxon>Anaeramoebidae</taxon>
        <taxon>Anaeramoeba</taxon>
    </lineage>
</organism>
<accession>A0ABQ8XY45</accession>
<name>A0ABQ8XY45_9EUKA</name>
<dbReference type="InterPro" id="IPR011989">
    <property type="entry name" value="ARM-like"/>
</dbReference>
<dbReference type="Proteomes" id="UP001150062">
    <property type="component" value="Unassembled WGS sequence"/>
</dbReference>
<evidence type="ECO:0000313" key="5">
    <source>
        <dbReference type="Proteomes" id="UP001150062"/>
    </source>
</evidence>
<reference evidence="4" key="1">
    <citation type="submission" date="2022-08" db="EMBL/GenBank/DDBJ databases">
        <title>Novel sulfate-reducing endosymbionts in the free-living metamonad Anaeramoeba.</title>
        <authorList>
            <person name="Jerlstrom-Hultqvist J."/>
            <person name="Cepicka I."/>
            <person name="Gallot-Lavallee L."/>
            <person name="Salas-Leiva D."/>
            <person name="Curtis B.A."/>
            <person name="Zahonova K."/>
            <person name="Pipaliya S."/>
            <person name="Dacks J."/>
            <person name="Roger A.J."/>
        </authorList>
    </citation>
    <scope>NUCLEOTIDE SEQUENCE</scope>
    <source>
        <strain evidence="4">Schooner1</strain>
    </source>
</reference>
<dbReference type="SUPFAM" id="SSF48371">
    <property type="entry name" value="ARM repeat"/>
    <property type="match status" value="1"/>
</dbReference>
<dbReference type="PANTHER" id="PTHR23316">
    <property type="entry name" value="IMPORTIN ALPHA"/>
    <property type="match status" value="1"/>
</dbReference>
<dbReference type="Pfam" id="PF00514">
    <property type="entry name" value="Arm"/>
    <property type="match status" value="1"/>
</dbReference>
<keyword evidence="2" id="KW-0813">Transport</keyword>
<evidence type="ECO:0000256" key="2">
    <source>
        <dbReference type="ARBA" id="ARBA00022448"/>
    </source>
</evidence>
<keyword evidence="5" id="KW-1185">Reference proteome</keyword>